<accession>A0A139XA68</accession>
<gene>
    <name evidence="2" type="ORF">WA1_16140</name>
</gene>
<dbReference type="EMBL" id="ANNX02000020">
    <property type="protein sequence ID" value="KYC41579.1"/>
    <property type="molecule type" value="Genomic_DNA"/>
</dbReference>
<feature type="compositionally biased region" description="Basic and acidic residues" evidence="1">
    <location>
        <begin position="40"/>
        <end position="61"/>
    </location>
</feature>
<name>A0A139XA68_9CYAN</name>
<sequence length="94" mass="11087">MRLKRWESPRREGRNNKGRGGSARQRQLKKQQQMLRKKLKEGELLDNDKRNKNSGEPKGGRESNLLPLFFIENGIDVAFRMVYESESWIKLVTK</sequence>
<dbReference type="OrthoDB" id="9888618at2"/>
<reference evidence="2 3" key="1">
    <citation type="journal article" date="2013" name="Genome Biol. Evol.">
        <title>Genomes of Stigonematalean cyanobacteria (subsection V) and the evolution of oxygenic photosynthesis from prokaryotes to plastids.</title>
        <authorList>
            <person name="Dagan T."/>
            <person name="Roettger M."/>
            <person name="Stucken K."/>
            <person name="Landan G."/>
            <person name="Koch R."/>
            <person name="Major P."/>
            <person name="Gould S.B."/>
            <person name="Goremykin V.V."/>
            <person name="Rippka R."/>
            <person name="Tandeau de Marsac N."/>
            <person name="Gugger M."/>
            <person name="Lockhart P.J."/>
            <person name="Allen J.F."/>
            <person name="Brune I."/>
            <person name="Maus I."/>
            <person name="Puhler A."/>
            <person name="Martin W.F."/>
        </authorList>
    </citation>
    <scope>NUCLEOTIDE SEQUENCE [LARGE SCALE GENOMIC DNA]</scope>
    <source>
        <strain evidence="2 3">PCC 7110</strain>
    </source>
</reference>
<comment type="caution">
    <text evidence="2">The sequence shown here is derived from an EMBL/GenBank/DDBJ whole genome shotgun (WGS) entry which is preliminary data.</text>
</comment>
<feature type="compositionally biased region" description="Basic and acidic residues" evidence="1">
    <location>
        <begin position="1"/>
        <end position="15"/>
    </location>
</feature>
<keyword evidence="3" id="KW-1185">Reference proteome</keyword>
<feature type="region of interest" description="Disordered" evidence="1">
    <location>
        <begin position="1"/>
        <end position="63"/>
    </location>
</feature>
<evidence type="ECO:0000313" key="3">
    <source>
        <dbReference type="Proteomes" id="UP000076925"/>
    </source>
</evidence>
<dbReference type="AlphaFoldDB" id="A0A139XA68"/>
<dbReference type="Proteomes" id="UP000076925">
    <property type="component" value="Unassembled WGS sequence"/>
</dbReference>
<dbReference type="RefSeq" id="WP_017746468.1">
    <property type="nucleotide sequence ID" value="NZ_KQ976354.1"/>
</dbReference>
<proteinExistence type="predicted"/>
<organism evidence="2 3">
    <name type="scientific">Scytonema hofmannii PCC 7110</name>
    <dbReference type="NCBI Taxonomy" id="128403"/>
    <lineage>
        <taxon>Bacteria</taxon>
        <taxon>Bacillati</taxon>
        <taxon>Cyanobacteriota</taxon>
        <taxon>Cyanophyceae</taxon>
        <taxon>Nostocales</taxon>
        <taxon>Scytonemataceae</taxon>
        <taxon>Scytonema</taxon>
    </lineage>
</organism>
<evidence type="ECO:0000313" key="2">
    <source>
        <dbReference type="EMBL" id="KYC41579.1"/>
    </source>
</evidence>
<protein>
    <submittedName>
        <fullName evidence="2">Uncharacterized protein</fullName>
    </submittedName>
</protein>
<evidence type="ECO:0000256" key="1">
    <source>
        <dbReference type="SAM" id="MobiDB-lite"/>
    </source>
</evidence>